<evidence type="ECO:0000256" key="1">
    <source>
        <dbReference type="ARBA" id="ARBA00022705"/>
    </source>
</evidence>
<dbReference type="PROSITE" id="PS50076">
    <property type="entry name" value="DNAJ_2"/>
    <property type="match status" value="1"/>
</dbReference>
<feature type="coiled-coil region" evidence="2">
    <location>
        <begin position="123"/>
        <end position="152"/>
    </location>
</feature>
<dbReference type="AlphaFoldDB" id="A0A1M5Y489"/>
<dbReference type="InterPro" id="IPR050817">
    <property type="entry name" value="DjlA_DnaK_co-chaperone"/>
</dbReference>
<evidence type="ECO:0000313" key="5">
    <source>
        <dbReference type="EMBL" id="SHI06313.1"/>
    </source>
</evidence>
<dbReference type="STRING" id="1123281.SAMN02745180_01942"/>
<feature type="transmembrane region" description="Helical" evidence="3">
    <location>
        <begin position="12"/>
        <end position="30"/>
    </location>
</feature>
<evidence type="ECO:0000256" key="3">
    <source>
        <dbReference type="SAM" id="Phobius"/>
    </source>
</evidence>
<dbReference type="PANTHER" id="PTHR24074">
    <property type="entry name" value="CO-CHAPERONE PROTEIN DJLA"/>
    <property type="match status" value="1"/>
</dbReference>
<keyword evidence="3" id="KW-0472">Membrane</keyword>
<dbReference type="InterPro" id="IPR001623">
    <property type="entry name" value="DnaJ_domain"/>
</dbReference>
<evidence type="ECO:0000259" key="4">
    <source>
        <dbReference type="PROSITE" id="PS50076"/>
    </source>
</evidence>
<keyword evidence="3" id="KW-0812">Transmembrane</keyword>
<feature type="transmembrane region" description="Helical" evidence="3">
    <location>
        <begin position="67"/>
        <end position="86"/>
    </location>
</feature>
<gene>
    <name evidence="5" type="ORF">SAMN02745180_01942</name>
</gene>
<dbReference type="EMBL" id="FQXR01000009">
    <property type="protein sequence ID" value="SHI06313.1"/>
    <property type="molecule type" value="Genomic_DNA"/>
</dbReference>
<dbReference type="OrthoDB" id="9779889at2"/>
<sequence>MNTLKKIAGKVLYAIAKLISIILDVLTKIIETIVTIVGGIAKGFIALIGMGGCLLVFMLAGPLGFALLLHPAVLLTILFFVIFPILGTKFVSYLKYIKYIITEYLFDRAYYLMDGISYQFKSFNGYKDKYKKMEYERKRKEQQRRQEEQQKEWEEKFRQWNEYQNYQRRNNGHTNYEWYGQNTGYDNQTYANPTSEFKSKYEKSCDLLGVGYDADKYQIKLAYRKKAKEYHPDLNKSPNATEMFQQINNAYEFLSDGNIERYKNMI</sequence>
<dbReference type="InterPro" id="IPR036869">
    <property type="entry name" value="J_dom_sf"/>
</dbReference>
<dbReference type="Pfam" id="PF00226">
    <property type="entry name" value="DnaJ"/>
    <property type="match status" value="1"/>
</dbReference>
<dbReference type="SMART" id="SM00271">
    <property type="entry name" value="DnaJ"/>
    <property type="match status" value="1"/>
</dbReference>
<keyword evidence="6" id="KW-1185">Reference proteome</keyword>
<dbReference type="CDD" id="cd06257">
    <property type="entry name" value="DnaJ"/>
    <property type="match status" value="1"/>
</dbReference>
<reference evidence="5 6" key="1">
    <citation type="submission" date="2016-11" db="EMBL/GenBank/DDBJ databases">
        <authorList>
            <person name="Jaros S."/>
            <person name="Januszkiewicz K."/>
            <person name="Wedrychowicz H."/>
        </authorList>
    </citation>
    <scope>NUCLEOTIDE SEQUENCE [LARGE SCALE GENOMIC DNA]</scope>
    <source>
        <strain evidence="5 6">DSM 13106</strain>
    </source>
</reference>
<name>A0A1M5Y489_9FIRM</name>
<accession>A0A1M5Y489</accession>
<keyword evidence="3" id="KW-1133">Transmembrane helix</keyword>
<evidence type="ECO:0000256" key="2">
    <source>
        <dbReference type="SAM" id="Coils"/>
    </source>
</evidence>
<dbReference type="SUPFAM" id="SSF46565">
    <property type="entry name" value="Chaperone J-domain"/>
    <property type="match status" value="1"/>
</dbReference>
<dbReference type="GO" id="GO:0006260">
    <property type="term" value="P:DNA replication"/>
    <property type="evidence" value="ECO:0007669"/>
    <property type="project" value="UniProtKB-KW"/>
</dbReference>
<dbReference type="RefSeq" id="WP_072744602.1">
    <property type="nucleotide sequence ID" value="NZ_FQXR01000009.1"/>
</dbReference>
<dbReference type="Proteomes" id="UP000184389">
    <property type="component" value="Unassembled WGS sequence"/>
</dbReference>
<feature type="transmembrane region" description="Helical" evidence="3">
    <location>
        <begin position="36"/>
        <end position="60"/>
    </location>
</feature>
<protein>
    <submittedName>
        <fullName evidence="5">DnaJ domain-containing protein</fullName>
    </submittedName>
</protein>
<feature type="domain" description="J" evidence="4">
    <location>
        <begin position="203"/>
        <end position="266"/>
    </location>
</feature>
<dbReference type="Gene3D" id="1.10.287.110">
    <property type="entry name" value="DnaJ domain"/>
    <property type="match status" value="1"/>
</dbReference>
<evidence type="ECO:0000313" key="6">
    <source>
        <dbReference type="Proteomes" id="UP000184389"/>
    </source>
</evidence>
<keyword evidence="2" id="KW-0175">Coiled coil</keyword>
<proteinExistence type="predicted"/>
<organism evidence="5 6">
    <name type="scientific">Sporanaerobacter acetigenes DSM 13106</name>
    <dbReference type="NCBI Taxonomy" id="1123281"/>
    <lineage>
        <taxon>Bacteria</taxon>
        <taxon>Bacillati</taxon>
        <taxon>Bacillota</taxon>
        <taxon>Tissierellia</taxon>
        <taxon>Tissierellales</taxon>
        <taxon>Sporanaerobacteraceae</taxon>
        <taxon>Sporanaerobacter</taxon>
    </lineage>
</organism>
<dbReference type="PRINTS" id="PR00625">
    <property type="entry name" value="JDOMAIN"/>
</dbReference>
<keyword evidence="1" id="KW-0235">DNA replication</keyword>